<organism evidence="2">
    <name type="scientific">Panstrongylus lignarius</name>
    <dbReference type="NCBI Taxonomy" id="156445"/>
    <lineage>
        <taxon>Eukaryota</taxon>
        <taxon>Metazoa</taxon>
        <taxon>Ecdysozoa</taxon>
        <taxon>Arthropoda</taxon>
        <taxon>Hexapoda</taxon>
        <taxon>Insecta</taxon>
        <taxon>Pterygota</taxon>
        <taxon>Neoptera</taxon>
        <taxon>Paraneoptera</taxon>
        <taxon>Hemiptera</taxon>
        <taxon>Heteroptera</taxon>
        <taxon>Panheteroptera</taxon>
        <taxon>Cimicomorpha</taxon>
        <taxon>Reduviidae</taxon>
        <taxon>Triatominae</taxon>
        <taxon>Panstrongylus</taxon>
    </lineage>
</organism>
<feature type="transmembrane region" description="Helical" evidence="1">
    <location>
        <begin position="59"/>
        <end position="79"/>
    </location>
</feature>
<keyword evidence="1" id="KW-1133">Transmembrane helix</keyword>
<evidence type="ECO:0000256" key="1">
    <source>
        <dbReference type="SAM" id="Phobius"/>
    </source>
</evidence>
<evidence type="ECO:0000313" key="2">
    <source>
        <dbReference type="EMBL" id="JAW15557.1"/>
    </source>
</evidence>
<proteinExistence type="predicted"/>
<dbReference type="AlphaFoldDB" id="A0A224XSQ3"/>
<dbReference type="EMBL" id="GFTR01000869">
    <property type="protein sequence ID" value="JAW15557.1"/>
    <property type="molecule type" value="Transcribed_RNA"/>
</dbReference>
<name>A0A224XSQ3_9HEMI</name>
<accession>A0A224XSQ3</accession>
<feature type="transmembrane region" description="Helical" evidence="1">
    <location>
        <begin position="19"/>
        <end position="38"/>
    </location>
</feature>
<keyword evidence="1" id="KW-0472">Membrane</keyword>
<sequence length="80" mass="9359">MTILHGLVKMKNSTITCQWIQIIVFLFSQIQALIVVYIENIHQIQVAVASNRVLLHRLLIWRCTAHVVLLPWILPEIIYQ</sequence>
<protein>
    <submittedName>
        <fullName evidence="2">Uncharacterized protein</fullName>
    </submittedName>
</protein>
<reference evidence="2" key="1">
    <citation type="journal article" date="2018" name="PLoS Negl. Trop. Dis.">
        <title>An insight into the salivary gland and fat body transcriptome of Panstrongylus lignarius (Hemiptera: Heteroptera), the main vector of Chagas disease in Peru.</title>
        <authorList>
            <person name="Nevoa J.C."/>
            <person name="Mendes M.T."/>
            <person name="da Silva M.V."/>
            <person name="Soares S.C."/>
            <person name="Oliveira C.J.F."/>
            <person name="Ribeiro J.M.C."/>
        </authorList>
    </citation>
    <scope>NUCLEOTIDE SEQUENCE</scope>
</reference>
<keyword evidence="1" id="KW-0812">Transmembrane</keyword>